<evidence type="ECO:0008006" key="3">
    <source>
        <dbReference type="Google" id="ProtNLM"/>
    </source>
</evidence>
<dbReference type="PROSITE" id="PS51257">
    <property type="entry name" value="PROKAR_LIPOPROTEIN"/>
    <property type="match status" value="1"/>
</dbReference>
<sequence length="142" mass="16262">MTKFIFLIVFVLLGCNSNKVENQKGKYYIHIDGSDTSRLRLVIHENRFYGEVVHTKWGGAPVVGKINGNIIGDTLIGDNLYTPYRWKEKKRAPIVLLRQGDNYVEGGGPMIEFMGILTYPENTITFDNPKRKYVPINQIEKL</sequence>
<gene>
    <name evidence="1" type="ORF">EDC17_104228</name>
</gene>
<dbReference type="OrthoDB" id="1360086at2"/>
<accession>A0A4R3VV68</accession>
<protein>
    <recommendedName>
        <fullName evidence="3">Lipoprotein</fullName>
    </recommendedName>
</protein>
<proteinExistence type="predicted"/>
<name>A0A4R3VV68_9SPHI</name>
<evidence type="ECO:0000313" key="1">
    <source>
        <dbReference type="EMBL" id="TCV09590.1"/>
    </source>
</evidence>
<dbReference type="RefSeq" id="WP_132778556.1">
    <property type="nucleotide sequence ID" value="NZ_SMBZ01000042.1"/>
</dbReference>
<reference evidence="1 2" key="1">
    <citation type="submission" date="2019-03" db="EMBL/GenBank/DDBJ databases">
        <title>Genomic Encyclopedia of Type Strains, Phase IV (KMG-IV): sequencing the most valuable type-strain genomes for metagenomic binning, comparative biology and taxonomic classification.</title>
        <authorList>
            <person name="Goeker M."/>
        </authorList>
    </citation>
    <scope>NUCLEOTIDE SEQUENCE [LARGE SCALE GENOMIC DNA]</scope>
    <source>
        <strain evidence="1 2">DSM 22362</strain>
    </source>
</reference>
<dbReference type="Proteomes" id="UP000295197">
    <property type="component" value="Unassembled WGS sequence"/>
</dbReference>
<keyword evidence="2" id="KW-1185">Reference proteome</keyword>
<dbReference type="EMBL" id="SMBZ01000042">
    <property type="protein sequence ID" value="TCV09590.1"/>
    <property type="molecule type" value="Genomic_DNA"/>
</dbReference>
<evidence type="ECO:0000313" key="2">
    <source>
        <dbReference type="Proteomes" id="UP000295197"/>
    </source>
</evidence>
<dbReference type="AlphaFoldDB" id="A0A4R3VV68"/>
<organism evidence="1 2">
    <name type="scientific">Sphingobacterium alimentarium</name>
    <dbReference type="NCBI Taxonomy" id="797292"/>
    <lineage>
        <taxon>Bacteria</taxon>
        <taxon>Pseudomonadati</taxon>
        <taxon>Bacteroidota</taxon>
        <taxon>Sphingobacteriia</taxon>
        <taxon>Sphingobacteriales</taxon>
        <taxon>Sphingobacteriaceae</taxon>
        <taxon>Sphingobacterium</taxon>
    </lineage>
</organism>
<comment type="caution">
    <text evidence="1">The sequence shown here is derived from an EMBL/GenBank/DDBJ whole genome shotgun (WGS) entry which is preliminary data.</text>
</comment>